<keyword evidence="3" id="KW-0804">Transcription</keyword>
<evidence type="ECO:0000313" key="8">
    <source>
        <dbReference type="EMBL" id="CAF0844467.1"/>
    </source>
</evidence>
<dbReference type="Gene3D" id="1.20.120.1110">
    <property type="entry name" value="TAFH/NHR1 domain"/>
    <property type="match status" value="1"/>
</dbReference>
<comment type="caution">
    <text evidence="8">The sequence shown here is derived from an EMBL/GenBank/DDBJ whole genome shotgun (WGS) entry which is preliminary data.</text>
</comment>
<dbReference type="SUPFAM" id="SSF158553">
    <property type="entry name" value="TAFH domain-like"/>
    <property type="match status" value="1"/>
</dbReference>
<evidence type="ECO:0000256" key="5">
    <source>
        <dbReference type="SAM" id="MobiDB-lite"/>
    </source>
</evidence>
<evidence type="ECO:0000313" key="9">
    <source>
        <dbReference type="Proteomes" id="UP000663828"/>
    </source>
</evidence>
<dbReference type="Pfam" id="PF07531">
    <property type="entry name" value="TAFH"/>
    <property type="match status" value="1"/>
</dbReference>
<accession>A0A813VKC7</accession>
<dbReference type="PANTHER" id="PTHR15138:SF14">
    <property type="entry name" value="TRANSCRIPTION INITIATION FACTOR TFIID SUBUNIT 4"/>
    <property type="match status" value="1"/>
</dbReference>
<dbReference type="PROSITE" id="PS51119">
    <property type="entry name" value="TAFH"/>
    <property type="match status" value="1"/>
</dbReference>
<dbReference type="Proteomes" id="UP000663828">
    <property type="component" value="Unassembled WGS sequence"/>
</dbReference>
<dbReference type="GO" id="GO:0003677">
    <property type="term" value="F:DNA binding"/>
    <property type="evidence" value="ECO:0007669"/>
    <property type="project" value="TreeGrafter"/>
</dbReference>
<dbReference type="GO" id="GO:0005669">
    <property type="term" value="C:transcription factor TFIID complex"/>
    <property type="evidence" value="ECO:0007669"/>
    <property type="project" value="InterPro"/>
</dbReference>
<dbReference type="Proteomes" id="UP000663852">
    <property type="component" value="Unassembled WGS sequence"/>
</dbReference>
<feature type="domain" description="TAFH" evidence="6">
    <location>
        <begin position="144"/>
        <end position="243"/>
    </location>
</feature>
<dbReference type="SMART" id="SM00549">
    <property type="entry name" value="TAFH"/>
    <property type="match status" value="1"/>
</dbReference>
<dbReference type="InterPro" id="IPR003894">
    <property type="entry name" value="TAFH_NHR1"/>
</dbReference>
<evidence type="ECO:0000256" key="2">
    <source>
        <dbReference type="ARBA" id="ARBA00023015"/>
    </source>
</evidence>
<comment type="subcellular location">
    <subcellularLocation>
        <location evidence="1">Nucleus</location>
    </subcellularLocation>
</comment>
<evidence type="ECO:0000256" key="3">
    <source>
        <dbReference type="ARBA" id="ARBA00023163"/>
    </source>
</evidence>
<dbReference type="InterPro" id="IPR045144">
    <property type="entry name" value="TAF4"/>
</dbReference>
<dbReference type="PANTHER" id="PTHR15138">
    <property type="entry name" value="TRANSCRIPTION INITIATION FACTOR TFIID SUBUNIT 4"/>
    <property type="match status" value="1"/>
</dbReference>
<evidence type="ECO:0000313" key="7">
    <source>
        <dbReference type="EMBL" id="CAF0723584.1"/>
    </source>
</evidence>
<proteinExistence type="predicted"/>
<feature type="compositionally biased region" description="Low complexity" evidence="5">
    <location>
        <begin position="413"/>
        <end position="426"/>
    </location>
</feature>
<reference evidence="8" key="1">
    <citation type="submission" date="2021-02" db="EMBL/GenBank/DDBJ databases">
        <authorList>
            <person name="Nowell W R."/>
        </authorList>
    </citation>
    <scope>NUCLEOTIDE SEQUENCE</scope>
</reference>
<dbReference type="OrthoDB" id="21060at2759"/>
<sequence>MASSSSPFSNNGKLQVLPTPTTLVFTQPVNNNITVNNIAMTPQNIRHAGTPNGTYIHQQSMPTGTISTSTGIVRFNQANQFTPQNVWTNNATQLSPKVQYSPTIKAEPSTPGISQQTSILPTKLVAQPIVRQTVAAPQTPKFTEAQINDFVGKCRTFLTTLLKLAEKQAPEKLPMVRSCIQDLLDGAIDPESFTQRLHTLYKSQPHTSLVPFFKLALPYMRQMVKNTFGQPITIELLERLNLPSSKSNTSTMMTTTAATTPTSRVVVNPSLLTQQSNSGMQQPLLYTTVQPQQKINLLQQPTPQTIIGTTASLLGQQQQQQQQARTQISITGIRPLVATVSPSSNTNLLTGQQQIQPITQTIIQQPDSLLHRTFLSPATTTVQQPQIITVNHQSIKTEIGTGSKTLLTNIPSLQQQSQLHSQSRTTTKTEDDSSDDIMGNTSLLTTVLATTDDRHTRHITHDDRFLSALALRRRLDHLIKEKRWEGGNMVFQDDAVLALISHAAEERMKCLVERLRLISQQRSSLSVQIEHDEDETMLIPGQGNKRKLEENMNQHAHISSTQSKLINTIKKARLARVKCRSHLQDLIVLMQDDKQLKRSSLLYIALDKVS</sequence>
<evidence type="ECO:0000259" key="6">
    <source>
        <dbReference type="PROSITE" id="PS51119"/>
    </source>
</evidence>
<keyword evidence="9" id="KW-1185">Reference proteome</keyword>
<dbReference type="EMBL" id="CAJNOR010000219">
    <property type="protein sequence ID" value="CAF0844467.1"/>
    <property type="molecule type" value="Genomic_DNA"/>
</dbReference>
<dbReference type="GO" id="GO:0016251">
    <property type="term" value="F:RNA polymerase II general transcription initiation factor activity"/>
    <property type="evidence" value="ECO:0007669"/>
    <property type="project" value="TreeGrafter"/>
</dbReference>
<gene>
    <name evidence="7" type="ORF">EDS130_LOCUS510</name>
    <name evidence="8" type="ORF">XAT740_LOCUS5147</name>
</gene>
<dbReference type="EMBL" id="CAJNOJ010000001">
    <property type="protein sequence ID" value="CAF0723584.1"/>
    <property type="molecule type" value="Genomic_DNA"/>
</dbReference>
<evidence type="ECO:0000256" key="1">
    <source>
        <dbReference type="ARBA" id="ARBA00004123"/>
    </source>
</evidence>
<dbReference type="InterPro" id="IPR037249">
    <property type="entry name" value="TAFH/NHR1_dom_sf"/>
</dbReference>
<organism evidence="8 9">
    <name type="scientific">Adineta ricciae</name>
    <name type="common">Rotifer</name>
    <dbReference type="NCBI Taxonomy" id="249248"/>
    <lineage>
        <taxon>Eukaryota</taxon>
        <taxon>Metazoa</taxon>
        <taxon>Spiralia</taxon>
        <taxon>Gnathifera</taxon>
        <taxon>Rotifera</taxon>
        <taxon>Eurotatoria</taxon>
        <taxon>Bdelloidea</taxon>
        <taxon>Adinetida</taxon>
        <taxon>Adinetidae</taxon>
        <taxon>Adineta</taxon>
    </lineage>
</organism>
<dbReference type="AlphaFoldDB" id="A0A813VKC7"/>
<evidence type="ECO:0000256" key="4">
    <source>
        <dbReference type="ARBA" id="ARBA00023242"/>
    </source>
</evidence>
<feature type="region of interest" description="Disordered" evidence="5">
    <location>
        <begin position="413"/>
        <end position="437"/>
    </location>
</feature>
<dbReference type="GO" id="GO:0006367">
    <property type="term" value="P:transcription initiation at RNA polymerase II promoter"/>
    <property type="evidence" value="ECO:0007669"/>
    <property type="project" value="TreeGrafter"/>
</dbReference>
<protein>
    <recommendedName>
        <fullName evidence="6">TAFH domain-containing protein</fullName>
    </recommendedName>
</protein>
<keyword evidence="2" id="KW-0805">Transcription regulation</keyword>
<keyword evidence="4" id="KW-0539">Nucleus</keyword>
<name>A0A813VKC7_ADIRI</name>